<organism evidence="2 4">
    <name type="scientific">Medicago truncatula</name>
    <name type="common">Barrel medic</name>
    <name type="synonym">Medicago tribuloides</name>
    <dbReference type="NCBI Taxonomy" id="3880"/>
    <lineage>
        <taxon>Eukaryota</taxon>
        <taxon>Viridiplantae</taxon>
        <taxon>Streptophyta</taxon>
        <taxon>Embryophyta</taxon>
        <taxon>Tracheophyta</taxon>
        <taxon>Spermatophyta</taxon>
        <taxon>Magnoliopsida</taxon>
        <taxon>eudicotyledons</taxon>
        <taxon>Gunneridae</taxon>
        <taxon>Pentapetalae</taxon>
        <taxon>rosids</taxon>
        <taxon>fabids</taxon>
        <taxon>Fabales</taxon>
        <taxon>Fabaceae</taxon>
        <taxon>Papilionoideae</taxon>
        <taxon>50 kb inversion clade</taxon>
        <taxon>NPAAA clade</taxon>
        <taxon>Hologalegina</taxon>
        <taxon>IRL clade</taxon>
        <taxon>Trifolieae</taxon>
        <taxon>Medicago</taxon>
    </lineage>
</organism>
<protein>
    <recommendedName>
        <fullName evidence="5">DUF4283 domain protein</fullName>
    </recommendedName>
</protein>
<gene>
    <name evidence="2" type="ORF">MTR_0597s0030</name>
</gene>
<reference evidence="2 4" key="2">
    <citation type="journal article" date="2014" name="BMC Genomics">
        <title>An improved genome release (version Mt4.0) for the model legume Medicago truncatula.</title>
        <authorList>
            <person name="Tang H."/>
            <person name="Krishnakumar V."/>
            <person name="Bidwell S."/>
            <person name="Rosen B."/>
            <person name="Chan A."/>
            <person name="Zhou S."/>
            <person name="Gentzbittel L."/>
            <person name="Childs K.L."/>
            <person name="Yandell M."/>
            <person name="Gundlach H."/>
            <person name="Mayer K.F."/>
            <person name="Schwartz D.C."/>
            <person name="Town C.D."/>
        </authorList>
    </citation>
    <scope>GENOME REANNOTATION</scope>
    <source>
        <strain evidence="2">A17</strain>
        <strain evidence="3 4">cv. Jemalong A17</strain>
    </source>
</reference>
<accession>A0A072TED0</accession>
<name>A0A072TED0_MEDTR</name>
<feature type="region of interest" description="Disordered" evidence="1">
    <location>
        <begin position="84"/>
        <end position="145"/>
    </location>
</feature>
<feature type="compositionally biased region" description="Pro residues" evidence="1">
    <location>
        <begin position="91"/>
        <end position="117"/>
    </location>
</feature>
<dbReference type="AlphaFoldDB" id="A0A072TED0"/>
<proteinExistence type="predicted"/>
<evidence type="ECO:0000256" key="1">
    <source>
        <dbReference type="SAM" id="MobiDB-lite"/>
    </source>
</evidence>
<evidence type="ECO:0008006" key="5">
    <source>
        <dbReference type="Google" id="ProtNLM"/>
    </source>
</evidence>
<feature type="compositionally biased region" description="Basic residues" evidence="1">
    <location>
        <begin position="134"/>
        <end position="145"/>
    </location>
</feature>
<evidence type="ECO:0000313" key="4">
    <source>
        <dbReference type="Proteomes" id="UP000002051"/>
    </source>
</evidence>
<keyword evidence="4" id="KW-1185">Reference proteome</keyword>
<dbReference type="EnsemblPlants" id="KEH15742">
    <property type="protein sequence ID" value="KEH15742"/>
    <property type="gene ID" value="MTR_0597s0030"/>
</dbReference>
<evidence type="ECO:0000313" key="2">
    <source>
        <dbReference type="EMBL" id="KEH15742.1"/>
    </source>
</evidence>
<dbReference type="EMBL" id="KL403321">
    <property type="protein sequence ID" value="KEH15742.1"/>
    <property type="molecule type" value="Genomic_DNA"/>
</dbReference>
<reference evidence="3" key="3">
    <citation type="submission" date="2015-06" db="UniProtKB">
        <authorList>
            <consortium name="EnsemblPlants"/>
        </authorList>
    </citation>
    <scope>IDENTIFICATION</scope>
    <source>
        <strain evidence="3">cv. Jemalong A17</strain>
    </source>
</reference>
<dbReference type="Proteomes" id="UP000002051">
    <property type="component" value="Unassembled WGS sequence"/>
</dbReference>
<reference evidence="2 4" key="1">
    <citation type="journal article" date="2011" name="Nature">
        <title>The Medicago genome provides insight into the evolution of rhizobial symbioses.</title>
        <authorList>
            <person name="Young N.D."/>
            <person name="Debelle F."/>
            <person name="Oldroyd G.E."/>
            <person name="Geurts R."/>
            <person name="Cannon S.B."/>
            <person name="Udvardi M.K."/>
            <person name="Benedito V.A."/>
            <person name="Mayer K.F."/>
            <person name="Gouzy J."/>
            <person name="Schoof H."/>
            <person name="Van de Peer Y."/>
            <person name="Proost S."/>
            <person name="Cook D.R."/>
            <person name="Meyers B.C."/>
            <person name="Spannagl M."/>
            <person name="Cheung F."/>
            <person name="De Mita S."/>
            <person name="Krishnakumar V."/>
            <person name="Gundlach H."/>
            <person name="Zhou S."/>
            <person name="Mudge J."/>
            <person name="Bharti A.K."/>
            <person name="Murray J.D."/>
            <person name="Naoumkina M.A."/>
            <person name="Rosen B."/>
            <person name="Silverstein K.A."/>
            <person name="Tang H."/>
            <person name="Rombauts S."/>
            <person name="Zhao P.X."/>
            <person name="Zhou P."/>
            <person name="Barbe V."/>
            <person name="Bardou P."/>
            <person name="Bechner M."/>
            <person name="Bellec A."/>
            <person name="Berger A."/>
            <person name="Berges H."/>
            <person name="Bidwell S."/>
            <person name="Bisseling T."/>
            <person name="Choisne N."/>
            <person name="Couloux A."/>
            <person name="Denny R."/>
            <person name="Deshpande S."/>
            <person name="Dai X."/>
            <person name="Doyle J.J."/>
            <person name="Dudez A.M."/>
            <person name="Farmer A.D."/>
            <person name="Fouteau S."/>
            <person name="Franken C."/>
            <person name="Gibelin C."/>
            <person name="Gish J."/>
            <person name="Goldstein S."/>
            <person name="Gonzalez A.J."/>
            <person name="Green P.J."/>
            <person name="Hallab A."/>
            <person name="Hartog M."/>
            <person name="Hua A."/>
            <person name="Humphray S.J."/>
            <person name="Jeong D.H."/>
            <person name="Jing Y."/>
            <person name="Jocker A."/>
            <person name="Kenton S.M."/>
            <person name="Kim D.J."/>
            <person name="Klee K."/>
            <person name="Lai H."/>
            <person name="Lang C."/>
            <person name="Lin S."/>
            <person name="Macmil S.L."/>
            <person name="Magdelenat G."/>
            <person name="Matthews L."/>
            <person name="McCorrison J."/>
            <person name="Monaghan E.L."/>
            <person name="Mun J.H."/>
            <person name="Najar F.Z."/>
            <person name="Nicholson C."/>
            <person name="Noirot C."/>
            <person name="O'Bleness M."/>
            <person name="Paule C.R."/>
            <person name="Poulain J."/>
            <person name="Prion F."/>
            <person name="Qin B."/>
            <person name="Qu C."/>
            <person name="Retzel E.F."/>
            <person name="Riddle C."/>
            <person name="Sallet E."/>
            <person name="Samain S."/>
            <person name="Samson N."/>
            <person name="Sanders I."/>
            <person name="Saurat O."/>
            <person name="Scarpelli C."/>
            <person name="Schiex T."/>
            <person name="Segurens B."/>
            <person name="Severin A.J."/>
            <person name="Sherrier D.J."/>
            <person name="Shi R."/>
            <person name="Sims S."/>
            <person name="Singer S.R."/>
            <person name="Sinharoy S."/>
            <person name="Sterck L."/>
            <person name="Viollet A."/>
            <person name="Wang B.B."/>
            <person name="Wang K."/>
            <person name="Wang M."/>
            <person name="Wang X."/>
            <person name="Warfsmann J."/>
            <person name="Weissenbach J."/>
            <person name="White D.D."/>
            <person name="White J.D."/>
            <person name="Wiley G.B."/>
            <person name="Wincker P."/>
            <person name="Xing Y."/>
            <person name="Yang L."/>
            <person name="Yao Z."/>
            <person name="Ying F."/>
            <person name="Zhai J."/>
            <person name="Zhou L."/>
            <person name="Zuber A."/>
            <person name="Denarie J."/>
            <person name="Dixon R.A."/>
            <person name="May G.D."/>
            <person name="Schwartz D.C."/>
            <person name="Rogers J."/>
            <person name="Quetier F."/>
            <person name="Town C.D."/>
            <person name="Roe B.A."/>
        </authorList>
    </citation>
    <scope>NUCLEOTIDE SEQUENCE [LARGE SCALE GENOMIC DNA]</scope>
    <source>
        <strain evidence="2">A17</strain>
        <strain evidence="3 4">cv. Jemalong A17</strain>
    </source>
</reference>
<sequence length="145" mass="15990">MVWALGTINLKPGVLRLFEWTKDFNMNKQRNTHAQVWIHLMEFPQDCTGEKTSTAKEQTWIPTTENPSSIGSSLALACPQQDVTPAMSAKVPPPPEPTAEVSPPPIPTAHVPPPPAPHHTAMVVPSMSSFNKTLHSRQRTSNKRP</sequence>
<evidence type="ECO:0000313" key="3">
    <source>
        <dbReference type="EnsemblPlants" id="KEH15742"/>
    </source>
</evidence>
<dbReference type="HOGENOM" id="CLU_1789823_0_0_1"/>